<name>A0A2R7Z015_9ACTN</name>
<keyword evidence="1" id="KW-1133">Transmembrane helix</keyword>
<dbReference type="OrthoDB" id="5198389at2"/>
<accession>A0A2R7Z015</accession>
<comment type="caution">
    <text evidence="2">The sequence shown here is derived from an EMBL/GenBank/DDBJ whole genome shotgun (WGS) entry which is preliminary data.</text>
</comment>
<keyword evidence="3" id="KW-1185">Reference proteome</keyword>
<dbReference type="EMBL" id="PYXZ01000002">
    <property type="protein sequence ID" value="PUA81960.1"/>
    <property type="molecule type" value="Genomic_DNA"/>
</dbReference>
<organism evidence="2 3">
    <name type="scientific">Nocardioides currus</name>
    <dbReference type="NCBI Taxonomy" id="2133958"/>
    <lineage>
        <taxon>Bacteria</taxon>
        <taxon>Bacillati</taxon>
        <taxon>Actinomycetota</taxon>
        <taxon>Actinomycetes</taxon>
        <taxon>Propionibacteriales</taxon>
        <taxon>Nocardioidaceae</taxon>
        <taxon>Nocardioides</taxon>
    </lineage>
</organism>
<gene>
    <name evidence="2" type="ORF">C7S10_07940</name>
</gene>
<protein>
    <submittedName>
        <fullName evidence="2">Uncharacterized protein</fullName>
    </submittedName>
</protein>
<dbReference type="AlphaFoldDB" id="A0A2R7Z015"/>
<keyword evidence="1" id="KW-0812">Transmembrane</keyword>
<dbReference type="Proteomes" id="UP000244867">
    <property type="component" value="Unassembled WGS sequence"/>
</dbReference>
<evidence type="ECO:0000313" key="2">
    <source>
        <dbReference type="EMBL" id="PUA81960.1"/>
    </source>
</evidence>
<proteinExistence type="predicted"/>
<reference evidence="2 3" key="1">
    <citation type="submission" date="2018-03" db="EMBL/GenBank/DDBJ databases">
        <authorList>
            <person name="Keele B.F."/>
        </authorList>
    </citation>
    <scope>NUCLEOTIDE SEQUENCE [LARGE SCALE GENOMIC DNA]</scope>
    <source>
        <strain evidence="2 3">IB-3</strain>
    </source>
</reference>
<evidence type="ECO:0000313" key="3">
    <source>
        <dbReference type="Proteomes" id="UP000244867"/>
    </source>
</evidence>
<dbReference type="RefSeq" id="WP_108343844.1">
    <property type="nucleotide sequence ID" value="NZ_PYXZ01000002.1"/>
</dbReference>
<evidence type="ECO:0000256" key="1">
    <source>
        <dbReference type="SAM" id="Phobius"/>
    </source>
</evidence>
<sequence length="135" mass="14802">MAVDLAWIAAVVAAICVVCRVVLQRPLPVVVRLWGWSAASVRRHRPARPTVRPIELIASDARRLGHRFHHPGAGASFVKVESVRWAYDKVLGESCAALGVVHLLDVLPVGAERDAERERVEWLLSQCGLDVDDAA</sequence>
<keyword evidence="1" id="KW-0472">Membrane</keyword>
<feature type="transmembrane region" description="Helical" evidence="1">
    <location>
        <begin position="6"/>
        <end position="23"/>
    </location>
</feature>